<dbReference type="RefSeq" id="WP_132849423.1">
    <property type="nucleotide sequence ID" value="NZ_CP058648.1"/>
</dbReference>
<keyword evidence="16" id="KW-1185">Reference proteome</keyword>
<dbReference type="SMART" id="SM00836">
    <property type="entry name" value="DALR_1"/>
    <property type="match status" value="1"/>
</dbReference>
<dbReference type="Pfam" id="PF05746">
    <property type="entry name" value="DALR_1"/>
    <property type="match status" value="1"/>
</dbReference>
<dbReference type="Pfam" id="PF00750">
    <property type="entry name" value="tRNA-synt_1d"/>
    <property type="match status" value="1"/>
</dbReference>
<dbReference type="OrthoDB" id="9805987at2"/>
<dbReference type="InterPro" id="IPR005148">
    <property type="entry name" value="Arg-tRNA-synth_N"/>
</dbReference>
<keyword evidence="5 11" id="KW-0436">Ligase</keyword>
<dbReference type="InterPro" id="IPR014729">
    <property type="entry name" value="Rossmann-like_a/b/a_fold"/>
</dbReference>
<keyword evidence="7 11" id="KW-0067">ATP-binding</keyword>
<dbReference type="NCBIfam" id="TIGR00456">
    <property type="entry name" value="argS"/>
    <property type="match status" value="1"/>
</dbReference>
<evidence type="ECO:0000256" key="2">
    <source>
        <dbReference type="ARBA" id="ARBA00005594"/>
    </source>
</evidence>
<name>A0A4R2TTC3_9FIRM</name>
<evidence type="ECO:0000256" key="12">
    <source>
        <dbReference type="RuleBase" id="RU363038"/>
    </source>
</evidence>
<dbReference type="InterPro" id="IPR009080">
    <property type="entry name" value="tRNAsynth_Ia_anticodon-bd"/>
</dbReference>
<feature type="domain" description="DALR anticodon binding" evidence="13">
    <location>
        <begin position="451"/>
        <end position="566"/>
    </location>
</feature>
<dbReference type="EC" id="6.1.1.19" evidence="11"/>
<evidence type="ECO:0000256" key="1">
    <source>
        <dbReference type="ARBA" id="ARBA00004496"/>
    </source>
</evidence>
<protein>
    <recommendedName>
        <fullName evidence="11">Arginine--tRNA ligase</fullName>
        <ecNumber evidence="11">6.1.1.19</ecNumber>
    </recommendedName>
    <alternativeName>
        <fullName evidence="11">Arginyl-tRNA synthetase</fullName>
        <shortName evidence="11">ArgRS</shortName>
    </alternativeName>
</protein>
<keyword evidence="9 11" id="KW-0030">Aminoacyl-tRNA synthetase</keyword>
<dbReference type="PANTHER" id="PTHR11956">
    <property type="entry name" value="ARGINYL-TRNA SYNTHETASE"/>
    <property type="match status" value="1"/>
</dbReference>
<comment type="caution">
    <text evidence="15">The sequence shown here is derived from an EMBL/GenBank/DDBJ whole genome shotgun (WGS) entry which is preliminary data.</text>
</comment>
<evidence type="ECO:0000313" key="15">
    <source>
        <dbReference type="EMBL" id="TCP98352.1"/>
    </source>
</evidence>
<evidence type="ECO:0000256" key="8">
    <source>
        <dbReference type="ARBA" id="ARBA00022917"/>
    </source>
</evidence>
<dbReference type="SUPFAM" id="SSF47323">
    <property type="entry name" value="Anticodon-binding domain of a subclass of class I aminoacyl-tRNA synthetases"/>
    <property type="match status" value="1"/>
</dbReference>
<evidence type="ECO:0000256" key="4">
    <source>
        <dbReference type="ARBA" id="ARBA00022490"/>
    </source>
</evidence>
<dbReference type="Pfam" id="PF03485">
    <property type="entry name" value="Arg_tRNA_synt_N"/>
    <property type="match status" value="1"/>
</dbReference>
<reference evidence="15 16" key="1">
    <citation type="submission" date="2019-03" db="EMBL/GenBank/DDBJ databases">
        <title>Genomic Encyclopedia of Type Strains, Phase IV (KMG-IV): sequencing the most valuable type-strain genomes for metagenomic binning, comparative biology and taxonomic classification.</title>
        <authorList>
            <person name="Goeker M."/>
        </authorList>
    </citation>
    <scope>NUCLEOTIDE SEQUENCE [LARGE SCALE GENOMIC DNA]</scope>
    <source>
        <strain evidence="15 16">DSM 100013</strain>
    </source>
</reference>
<dbReference type="PROSITE" id="PS00178">
    <property type="entry name" value="AA_TRNA_LIGASE_I"/>
    <property type="match status" value="1"/>
</dbReference>
<dbReference type="InterPro" id="IPR001278">
    <property type="entry name" value="Arg-tRNA-ligase"/>
</dbReference>
<keyword evidence="8 11" id="KW-0648">Protein biosynthesis</keyword>
<dbReference type="FunFam" id="3.40.50.620:FF:000116">
    <property type="entry name" value="Arginine--tRNA ligase"/>
    <property type="match status" value="1"/>
</dbReference>
<evidence type="ECO:0000259" key="13">
    <source>
        <dbReference type="SMART" id="SM00836"/>
    </source>
</evidence>
<evidence type="ECO:0000256" key="11">
    <source>
        <dbReference type="HAMAP-Rule" id="MF_00123"/>
    </source>
</evidence>
<dbReference type="GO" id="GO:0005524">
    <property type="term" value="F:ATP binding"/>
    <property type="evidence" value="ECO:0007669"/>
    <property type="project" value="UniProtKB-UniRule"/>
</dbReference>
<dbReference type="CDD" id="cd07956">
    <property type="entry name" value="Anticodon_Ia_Arg"/>
    <property type="match status" value="1"/>
</dbReference>
<dbReference type="SUPFAM" id="SSF52374">
    <property type="entry name" value="Nucleotidylyl transferase"/>
    <property type="match status" value="1"/>
</dbReference>
<dbReference type="Proteomes" id="UP000295504">
    <property type="component" value="Unassembled WGS sequence"/>
</dbReference>
<evidence type="ECO:0000259" key="14">
    <source>
        <dbReference type="SMART" id="SM01016"/>
    </source>
</evidence>
<dbReference type="GO" id="GO:0006420">
    <property type="term" value="P:arginyl-tRNA aminoacylation"/>
    <property type="evidence" value="ECO:0007669"/>
    <property type="project" value="UniProtKB-UniRule"/>
</dbReference>
<dbReference type="PANTHER" id="PTHR11956:SF5">
    <property type="entry name" value="ARGININE--TRNA LIGASE, CYTOPLASMIC"/>
    <property type="match status" value="1"/>
</dbReference>
<dbReference type="GO" id="GO:0005737">
    <property type="term" value="C:cytoplasm"/>
    <property type="evidence" value="ECO:0007669"/>
    <property type="project" value="UniProtKB-SubCell"/>
</dbReference>
<dbReference type="AlphaFoldDB" id="A0A4R2TTC3"/>
<dbReference type="InterPro" id="IPR001412">
    <property type="entry name" value="aa-tRNA-synth_I_CS"/>
</dbReference>
<evidence type="ECO:0000256" key="3">
    <source>
        <dbReference type="ARBA" id="ARBA00011245"/>
    </source>
</evidence>
<keyword evidence="6 11" id="KW-0547">Nucleotide-binding</keyword>
<comment type="similarity">
    <text evidence="2 11 12">Belongs to the class-I aminoacyl-tRNA synthetase family.</text>
</comment>
<gene>
    <name evidence="11" type="primary">argS</name>
    <name evidence="15" type="ORF">EDD79_10438</name>
</gene>
<dbReference type="EMBL" id="SLYC01000043">
    <property type="protein sequence ID" value="TCP98352.1"/>
    <property type="molecule type" value="Genomic_DNA"/>
</dbReference>
<dbReference type="InterPro" id="IPR035684">
    <property type="entry name" value="ArgRS_core"/>
</dbReference>
<evidence type="ECO:0000256" key="10">
    <source>
        <dbReference type="ARBA" id="ARBA00049339"/>
    </source>
</evidence>
<dbReference type="HAMAP" id="MF_00123">
    <property type="entry name" value="Arg_tRNA_synth"/>
    <property type="match status" value="1"/>
</dbReference>
<accession>A0A4R2TTC3</accession>
<dbReference type="InterPro" id="IPR036695">
    <property type="entry name" value="Arg-tRNA-synth_N_sf"/>
</dbReference>
<feature type="short sequence motif" description="'HIGH' region" evidence="11">
    <location>
        <begin position="123"/>
        <end position="133"/>
    </location>
</feature>
<dbReference type="SUPFAM" id="SSF55190">
    <property type="entry name" value="Arginyl-tRNA synthetase (ArgRS), N-terminal 'additional' domain"/>
    <property type="match status" value="1"/>
</dbReference>
<evidence type="ECO:0000313" key="16">
    <source>
        <dbReference type="Proteomes" id="UP000295504"/>
    </source>
</evidence>
<comment type="subunit">
    <text evidence="3 11">Monomer.</text>
</comment>
<keyword evidence="4 11" id="KW-0963">Cytoplasm</keyword>
<evidence type="ECO:0000256" key="6">
    <source>
        <dbReference type="ARBA" id="ARBA00022741"/>
    </source>
</evidence>
<evidence type="ECO:0000256" key="7">
    <source>
        <dbReference type="ARBA" id="ARBA00022840"/>
    </source>
</evidence>
<dbReference type="FunFam" id="1.10.730.10:FF:000006">
    <property type="entry name" value="Arginyl-tRNA synthetase 2, mitochondrial"/>
    <property type="match status" value="1"/>
</dbReference>
<comment type="subcellular location">
    <subcellularLocation>
        <location evidence="1 11">Cytoplasm</location>
    </subcellularLocation>
</comment>
<proteinExistence type="inferred from homology"/>
<dbReference type="CDD" id="cd00671">
    <property type="entry name" value="ArgRS_core"/>
    <property type="match status" value="1"/>
</dbReference>
<dbReference type="InterPro" id="IPR008909">
    <property type="entry name" value="DALR_anticod-bd"/>
</dbReference>
<feature type="domain" description="Arginyl tRNA synthetase N-terminal" evidence="14">
    <location>
        <begin position="6"/>
        <end position="85"/>
    </location>
</feature>
<evidence type="ECO:0000256" key="9">
    <source>
        <dbReference type="ARBA" id="ARBA00023146"/>
    </source>
</evidence>
<dbReference type="PRINTS" id="PR01038">
    <property type="entry name" value="TRNASYNTHARG"/>
</dbReference>
<dbReference type="Gene3D" id="3.30.1360.70">
    <property type="entry name" value="Arginyl tRNA synthetase N-terminal domain"/>
    <property type="match status" value="1"/>
</dbReference>
<organism evidence="15 16">
    <name type="scientific">Serpentinicella alkaliphila</name>
    <dbReference type="NCBI Taxonomy" id="1734049"/>
    <lineage>
        <taxon>Bacteria</taxon>
        <taxon>Bacillati</taxon>
        <taxon>Bacillota</taxon>
        <taxon>Clostridia</taxon>
        <taxon>Peptostreptococcales</taxon>
        <taxon>Natronincolaceae</taxon>
        <taxon>Serpentinicella</taxon>
    </lineage>
</organism>
<comment type="catalytic activity">
    <reaction evidence="10 11">
        <text>tRNA(Arg) + L-arginine + ATP = L-arginyl-tRNA(Arg) + AMP + diphosphate</text>
        <dbReference type="Rhea" id="RHEA:20301"/>
        <dbReference type="Rhea" id="RHEA-COMP:9658"/>
        <dbReference type="Rhea" id="RHEA-COMP:9673"/>
        <dbReference type="ChEBI" id="CHEBI:30616"/>
        <dbReference type="ChEBI" id="CHEBI:32682"/>
        <dbReference type="ChEBI" id="CHEBI:33019"/>
        <dbReference type="ChEBI" id="CHEBI:78442"/>
        <dbReference type="ChEBI" id="CHEBI:78513"/>
        <dbReference type="ChEBI" id="CHEBI:456215"/>
        <dbReference type="EC" id="6.1.1.19"/>
    </reaction>
</comment>
<dbReference type="GO" id="GO:0004814">
    <property type="term" value="F:arginine-tRNA ligase activity"/>
    <property type="evidence" value="ECO:0007669"/>
    <property type="project" value="UniProtKB-UniRule"/>
</dbReference>
<dbReference type="SMART" id="SM01016">
    <property type="entry name" value="Arg_tRNA_synt_N"/>
    <property type="match status" value="1"/>
</dbReference>
<evidence type="ECO:0000256" key="5">
    <source>
        <dbReference type="ARBA" id="ARBA00022598"/>
    </source>
</evidence>
<dbReference type="Gene3D" id="3.40.50.620">
    <property type="entry name" value="HUPs"/>
    <property type="match status" value="1"/>
</dbReference>
<dbReference type="Gene3D" id="1.10.730.10">
    <property type="entry name" value="Isoleucyl-tRNA Synthetase, Domain 1"/>
    <property type="match status" value="1"/>
</dbReference>
<sequence length="566" mass="64792">MIDFKEQLSVLLKEYIADMDSSEIYSMIEIPPNSAMGDFAFPCFKLAKTLRKAPQMIATELVESIKLPEGFENVKNEGAYLNFFVDRQFYINEVIKEVIELGPKFGSKSTGNGKTICIDYSAPNIAKPFHVGHLRSTVIGNALYRINEFLGYKCVGINHLGDWGTQFGKVIVAYKNWGVKEEIEREPISTLLNLYVKFHDEAEIRPELEDEARGWFVKMEQGAEEALELWRWFSSETIKELKKIYRLLGVTFDYYTGESFYNDKIEGVLSELREKELLKESEGATIIDLEQYSMPPCLVQKKDGSTLYATRDIAAALYRKANFDFDKCIYVTDYSQNLHFSQWFKVIELMGHSWAKDLIHVPFGRVTHEGRRIQTRKGTVVLLEEVLTGAIDRVREIVEEKNPNLNNKEEIAKSVGVGAVIFNDLSNNRIKDISFSWDTAFSFEGETGPYVQYTHARACSVLRKANLEIDIDVNMSLLKDDITLEVIKNIQQFPEVIVDAQRKNEPSIITRHIIDLAQAFNRFYNEHQILVEDQELKKARVLVVATARQVIEIGLNLLGIVAPEEM</sequence>